<keyword evidence="6" id="KW-0539">Nucleus</keyword>
<evidence type="ECO:0000313" key="10">
    <source>
        <dbReference type="Proteomes" id="UP001046870"/>
    </source>
</evidence>
<feature type="domain" description="C3H1-type" evidence="8">
    <location>
        <begin position="181"/>
        <end position="209"/>
    </location>
</feature>
<dbReference type="Gene3D" id="4.10.1000.10">
    <property type="entry name" value="Zinc finger, CCCH-type"/>
    <property type="match status" value="2"/>
</dbReference>
<dbReference type="AlphaFoldDB" id="A0A9D3T7X8"/>
<dbReference type="GO" id="GO:0008270">
    <property type="term" value="F:zinc ion binding"/>
    <property type="evidence" value="ECO:0007669"/>
    <property type="project" value="UniProtKB-KW"/>
</dbReference>
<accession>A0A9D3T7X8</accession>
<gene>
    <name evidence="9" type="ORF">MATL_G00116590</name>
</gene>
<feature type="compositionally biased region" description="Low complexity" evidence="7">
    <location>
        <begin position="124"/>
        <end position="142"/>
    </location>
</feature>
<keyword evidence="4 5" id="KW-0862">Zinc</keyword>
<dbReference type="PANTHER" id="PTHR12547">
    <property type="entry name" value="CCCH ZINC FINGER/TIS11-RELATED"/>
    <property type="match status" value="1"/>
</dbReference>
<evidence type="ECO:0000256" key="1">
    <source>
        <dbReference type="ARBA" id="ARBA00022723"/>
    </source>
</evidence>
<dbReference type="PROSITE" id="PS50103">
    <property type="entry name" value="ZF_C3H1"/>
    <property type="match status" value="2"/>
</dbReference>
<evidence type="ECO:0000256" key="6">
    <source>
        <dbReference type="RuleBase" id="RU369014"/>
    </source>
</evidence>
<feature type="zinc finger region" description="C3H1-type" evidence="5">
    <location>
        <begin position="181"/>
        <end position="209"/>
    </location>
</feature>
<comment type="subcellular location">
    <subcellularLocation>
        <location evidence="6">Nucleus</location>
    </subcellularLocation>
    <subcellularLocation>
        <location evidence="6">Cytoplasm</location>
    </subcellularLocation>
</comment>
<dbReference type="GO" id="GO:0005634">
    <property type="term" value="C:nucleus"/>
    <property type="evidence" value="ECO:0007669"/>
    <property type="project" value="UniProtKB-SubCell"/>
</dbReference>
<dbReference type="Pfam" id="PF00642">
    <property type="entry name" value="zf-CCCH"/>
    <property type="match status" value="2"/>
</dbReference>
<organism evidence="9 10">
    <name type="scientific">Megalops atlanticus</name>
    <name type="common">Tarpon</name>
    <name type="synonym">Clupea gigantea</name>
    <dbReference type="NCBI Taxonomy" id="7932"/>
    <lineage>
        <taxon>Eukaryota</taxon>
        <taxon>Metazoa</taxon>
        <taxon>Chordata</taxon>
        <taxon>Craniata</taxon>
        <taxon>Vertebrata</taxon>
        <taxon>Euteleostomi</taxon>
        <taxon>Actinopterygii</taxon>
        <taxon>Neopterygii</taxon>
        <taxon>Teleostei</taxon>
        <taxon>Elopiformes</taxon>
        <taxon>Megalopidae</taxon>
        <taxon>Megalops</taxon>
    </lineage>
</organism>
<evidence type="ECO:0000259" key="8">
    <source>
        <dbReference type="PROSITE" id="PS50103"/>
    </source>
</evidence>
<keyword evidence="3 5" id="KW-0863">Zinc-finger</keyword>
<comment type="caution">
    <text evidence="9">The sequence shown here is derived from an EMBL/GenBank/DDBJ whole genome shotgun (WGS) entry which is preliminary data.</text>
</comment>
<keyword evidence="10" id="KW-1185">Reference proteome</keyword>
<dbReference type="GO" id="GO:0061158">
    <property type="term" value="P:3'-UTR-mediated mRNA destabilization"/>
    <property type="evidence" value="ECO:0007669"/>
    <property type="project" value="UniProtKB-UniRule"/>
</dbReference>
<dbReference type="InterPro" id="IPR000571">
    <property type="entry name" value="Znf_CCCH"/>
</dbReference>
<dbReference type="EMBL" id="JAFDVH010000009">
    <property type="protein sequence ID" value="KAG7470698.1"/>
    <property type="molecule type" value="Genomic_DNA"/>
</dbReference>
<evidence type="ECO:0000313" key="9">
    <source>
        <dbReference type="EMBL" id="KAG7470698.1"/>
    </source>
</evidence>
<evidence type="ECO:0000256" key="2">
    <source>
        <dbReference type="ARBA" id="ARBA00022737"/>
    </source>
</evidence>
<keyword evidence="1 5" id="KW-0479">Metal-binding</keyword>
<feature type="region of interest" description="Disordered" evidence="7">
    <location>
        <begin position="247"/>
        <end position="266"/>
    </location>
</feature>
<dbReference type="SUPFAM" id="SSF90229">
    <property type="entry name" value="CCCH zinc finger"/>
    <property type="match status" value="2"/>
</dbReference>
<dbReference type="FunFam" id="4.10.1000.10:FF:000001">
    <property type="entry name" value="zinc finger CCCH domain-containing protein 15-like"/>
    <property type="match status" value="1"/>
</dbReference>
<dbReference type="PANTHER" id="PTHR12547:SF177">
    <property type="entry name" value="MRNA DECAY ACTIVATOR PROTEIN ZFP36"/>
    <property type="match status" value="1"/>
</dbReference>
<proteinExistence type="predicted"/>
<sequence length="399" mass="43160">MPSYVLNPLLDFEEVLCKKFPGLDLREPPKTTALPVRPIGYKKVQTPLSLASSSLSADSREGAPMTSSHWGQHMEQPCPPLSQWNKMSFWAERSVSMVEPSMGSLRWSSPSETSQTNHCKQPVTSSPTGSAPGSSSSSSSSSRYKTELCRTFAESGVCKYGGKCQFAHGPEELRDLNRHPKYKTEPCRTFHTIGYCPYGIRCHFVHNNEDDLGPARVQPQPHRGRRPPLLRQSISFPGFPSAPQLPEPSLPHPFLRSPSVSPPTSVDVPELLSPAFPEMDSPSIFDLGLEPRPQFLPSRDPSCSFCSHIPPCPSHVPGAKAEGCPQQSPLGGLVLGSRSLSYTSLSDHEGGSGSSVSSLSGSESSVFEGPSKRLPIFSQLSVPDDGFCSEGSASSGFFL</sequence>
<feature type="region of interest" description="Disordered" evidence="7">
    <location>
        <begin position="344"/>
        <end position="364"/>
    </location>
</feature>
<evidence type="ECO:0000256" key="5">
    <source>
        <dbReference type="PROSITE-ProRule" id="PRU00723"/>
    </source>
</evidence>
<reference evidence="9" key="1">
    <citation type="submission" date="2021-01" db="EMBL/GenBank/DDBJ databases">
        <authorList>
            <person name="Zahm M."/>
            <person name="Roques C."/>
            <person name="Cabau C."/>
            <person name="Klopp C."/>
            <person name="Donnadieu C."/>
            <person name="Jouanno E."/>
            <person name="Lampietro C."/>
            <person name="Louis A."/>
            <person name="Herpin A."/>
            <person name="Echchiki A."/>
            <person name="Berthelot C."/>
            <person name="Parey E."/>
            <person name="Roest-Crollius H."/>
            <person name="Braasch I."/>
            <person name="Postlethwait J."/>
            <person name="Bobe J."/>
            <person name="Montfort J."/>
            <person name="Bouchez O."/>
            <person name="Begum T."/>
            <person name="Mejri S."/>
            <person name="Adams A."/>
            <person name="Chen W.-J."/>
            <person name="Guiguen Y."/>
        </authorList>
    </citation>
    <scope>NUCLEOTIDE SEQUENCE</scope>
    <source>
        <strain evidence="9">YG-15Mar2019-1</strain>
        <tissue evidence="9">Brain</tissue>
    </source>
</reference>
<feature type="compositionally biased region" description="Low complexity" evidence="7">
    <location>
        <begin position="354"/>
        <end position="364"/>
    </location>
</feature>
<name>A0A9D3T7X8_MEGAT</name>
<dbReference type="GO" id="GO:0005737">
    <property type="term" value="C:cytoplasm"/>
    <property type="evidence" value="ECO:0007669"/>
    <property type="project" value="UniProtKB-SubCell"/>
</dbReference>
<feature type="domain" description="C3H1-type" evidence="8">
    <location>
        <begin position="143"/>
        <end position="171"/>
    </location>
</feature>
<keyword evidence="6" id="KW-0687">Ribonucleoprotein</keyword>
<keyword evidence="6" id="KW-0963">Cytoplasm</keyword>
<evidence type="ECO:0000256" key="4">
    <source>
        <dbReference type="ARBA" id="ARBA00022833"/>
    </source>
</evidence>
<dbReference type="GO" id="GO:1900153">
    <property type="term" value="P:positive regulation of nuclear-transcribed mRNA catabolic process, deadenylation-dependent decay"/>
    <property type="evidence" value="ECO:0007669"/>
    <property type="project" value="UniProtKB-UniRule"/>
</dbReference>
<comment type="function">
    <text evidence="6">Zinc-finger RNA-binding protein that destabilizes several cytoplasmic AU-rich element (ARE)-containing mRNA transcripts by promoting their poly(A) tail removal or deadenylation, and hence provide a mechanism for attenuating protein synthesis. Acts as a 3'-untranslated region (UTR) ARE mRNA-binding adapter protein to communicate signaling events to the mRNA decay machinery. Functions by recruiting the CCR4-NOT deadenylase complex and probably other components of the cytoplasmic RNA decay machinery to the bound ARE-containing mRNAs, and hence promotes ARE-mediated mRNA deadenylation and decay processes. Binds to 3'-UTR ARE of numerous mRNAs.</text>
</comment>
<dbReference type="InterPro" id="IPR036855">
    <property type="entry name" value="Znf_CCCH_sf"/>
</dbReference>
<protein>
    <recommendedName>
        <fullName evidence="6">mRNA decay activator protein ZFP36</fullName>
    </recommendedName>
    <alternativeName>
        <fullName evidence="6">Zinc finger protein 36</fullName>
    </alternativeName>
</protein>
<feature type="compositionally biased region" description="Low complexity" evidence="7">
    <location>
        <begin position="257"/>
        <end position="266"/>
    </location>
</feature>
<dbReference type="GO" id="GO:1990904">
    <property type="term" value="C:ribonucleoprotein complex"/>
    <property type="evidence" value="ECO:0007669"/>
    <property type="project" value="UniProtKB-KW"/>
</dbReference>
<evidence type="ECO:0000256" key="7">
    <source>
        <dbReference type="SAM" id="MobiDB-lite"/>
    </source>
</evidence>
<dbReference type="InterPro" id="IPR045877">
    <property type="entry name" value="ZFP36-like"/>
</dbReference>
<feature type="zinc finger region" description="C3H1-type" evidence="5">
    <location>
        <begin position="143"/>
        <end position="171"/>
    </location>
</feature>
<dbReference type="FunFam" id="4.10.1000.10:FF:000002">
    <property type="entry name" value="Zinc finger protein 36, C3H1 type-like 1"/>
    <property type="match status" value="1"/>
</dbReference>
<feature type="compositionally biased region" description="Polar residues" evidence="7">
    <location>
        <begin position="106"/>
        <end position="123"/>
    </location>
</feature>
<dbReference type="GO" id="GO:0035925">
    <property type="term" value="F:mRNA 3'-UTR AU-rich region binding"/>
    <property type="evidence" value="ECO:0007669"/>
    <property type="project" value="UniProtKB-UniRule"/>
</dbReference>
<evidence type="ECO:0000256" key="3">
    <source>
        <dbReference type="ARBA" id="ARBA00022771"/>
    </source>
</evidence>
<dbReference type="OrthoDB" id="410307at2759"/>
<feature type="region of interest" description="Disordered" evidence="7">
    <location>
        <begin position="213"/>
        <end position="242"/>
    </location>
</feature>
<feature type="region of interest" description="Disordered" evidence="7">
    <location>
        <begin position="52"/>
        <end position="75"/>
    </location>
</feature>
<comment type="subunit">
    <text evidence="6">Associates with the cytoplasmic CCR4-NOT deadenylase complex to trigger ARE-containing mRNA deadenylation and decay processes.</text>
</comment>
<dbReference type="SMART" id="SM00356">
    <property type="entry name" value="ZnF_C3H1"/>
    <property type="match status" value="2"/>
</dbReference>
<keyword evidence="2 6" id="KW-0677">Repeat</keyword>
<dbReference type="Proteomes" id="UP001046870">
    <property type="component" value="Chromosome 9"/>
</dbReference>
<feature type="region of interest" description="Disordered" evidence="7">
    <location>
        <begin position="101"/>
        <end position="142"/>
    </location>
</feature>